<dbReference type="InterPro" id="IPR036408">
    <property type="entry name" value="PSI_PsaA/B_sf"/>
</dbReference>
<proteinExistence type="predicted"/>
<dbReference type="GO" id="GO:0009535">
    <property type="term" value="C:chloroplast thylakoid membrane"/>
    <property type="evidence" value="ECO:0007669"/>
    <property type="project" value="TreeGrafter"/>
</dbReference>
<dbReference type="PANTHER" id="PTHR30128:SF19">
    <property type="entry name" value="PHOTOSYSTEM I P700 CHLOROPHYLL A APOPROTEIN A1-RELATED"/>
    <property type="match status" value="1"/>
</dbReference>
<organism evidence="1 2">
    <name type="scientific">Cynara cardunculus var. scolymus</name>
    <name type="common">Globe artichoke</name>
    <name type="synonym">Cynara scolymus</name>
    <dbReference type="NCBI Taxonomy" id="59895"/>
    <lineage>
        <taxon>Eukaryota</taxon>
        <taxon>Viridiplantae</taxon>
        <taxon>Streptophyta</taxon>
        <taxon>Embryophyta</taxon>
        <taxon>Tracheophyta</taxon>
        <taxon>Spermatophyta</taxon>
        <taxon>Magnoliopsida</taxon>
        <taxon>eudicotyledons</taxon>
        <taxon>Gunneridae</taxon>
        <taxon>Pentapetalae</taxon>
        <taxon>asterids</taxon>
        <taxon>campanulids</taxon>
        <taxon>Asterales</taxon>
        <taxon>Asteraceae</taxon>
        <taxon>Carduoideae</taxon>
        <taxon>Cardueae</taxon>
        <taxon>Carduinae</taxon>
        <taxon>Cynara</taxon>
    </lineage>
</organism>
<dbReference type="Gene3D" id="1.20.1130.10">
    <property type="entry name" value="Photosystem I PsaA/PsaB"/>
    <property type="match status" value="1"/>
</dbReference>
<protein>
    <submittedName>
        <fullName evidence="1">Photosystem I PsaA/PsaB</fullName>
    </submittedName>
</protein>
<dbReference type="PANTHER" id="PTHR30128">
    <property type="entry name" value="OUTER MEMBRANE PROTEIN, OMPA-RELATED"/>
    <property type="match status" value="1"/>
</dbReference>
<sequence length="162" mass="18374">MVIVRFLESTIKILYFSFFFPVKITQRLPPSMMLRFLHCSFLLRFLLANIYKLNDELVELAGNESRQANNMKGQTYERSMGFAPVKPIFALTFCGGLDRITGGAHKGPFTGQSHKGLYEILTTSWHAQLSLNLAMLGSLTIVVAHHMYAMPPYPYLATDYDT</sequence>
<dbReference type="AlphaFoldDB" id="A0A118K2J5"/>
<name>A0A118K2J5_CYNCS</name>
<dbReference type="SUPFAM" id="SSF81558">
    <property type="entry name" value="Photosystem I subunits PsaA/PsaB"/>
    <property type="match status" value="1"/>
</dbReference>
<evidence type="ECO:0000313" key="2">
    <source>
        <dbReference type="Proteomes" id="UP000243975"/>
    </source>
</evidence>
<reference evidence="1 2" key="1">
    <citation type="journal article" date="2016" name="Sci. Rep.">
        <title>The genome sequence of the outbreeding globe artichoke constructed de novo incorporating a phase-aware low-pass sequencing strategy of F1 progeny.</title>
        <authorList>
            <person name="Scaglione D."/>
            <person name="Reyes-Chin-Wo S."/>
            <person name="Acquadro A."/>
            <person name="Froenicke L."/>
            <person name="Portis E."/>
            <person name="Beitel C."/>
            <person name="Tirone M."/>
            <person name="Mauro R."/>
            <person name="Lo Monaco A."/>
            <person name="Mauromicale G."/>
            <person name="Faccioli P."/>
            <person name="Cattivelli L."/>
            <person name="Rieseberg L."/>
            <person name="Michelmore R."/>
            <person name="Lanteri S."/>
        </authorList>
    </citation>
    <scope>NUCLEOTIDE SEQUENCE [LARGE SCALE GENOMIC DNA]</scope>
    <source>
        <strain evidence="1">2C</strain>
    </source>
</reference>
<dbReference type="Pfam" id="PF00223">
    <property type="entry name" value="PsaA_PsaB"/>
    <property type="match status" value="1"/>
</dbReference>
<dbReference type="GO" id="GO:0015979">
    <property type="term" value="P:photosynthesis"/>
    <property type="evidence" value="ECO:0007669"/>
    <property type="project" value="InterPro"/>
</dbReference>
<evidence type="ECO:0000313" key="1">
    <source>
        <dbReference type="EMBL" id="KVI04468.1"/>
    </source>
</evidence>
<dbReference type="EMBL" id="LEKV01002044">
    <property type="protein sequence ID" value="KVI04468.1"/>
    <property type="molecule type" value="Genomic_DNA"/>
</dbReference>
<keyword evidence="2" id="KW-1185">Reference proteome</keyword>
<dbReference type="Proteomes" id="UP000243975">
    <property type="component" value="Unassembled WGS sequence"/>
</dbReference>
<dbReference type="Gramene" id="KVI04468">
    <property type="protein sequence ID" value="KVI04468"/>
    <property type="gene ID" value="Ccrd_017215"/>
</dbReference>
<accession>A0A118K2J5</accession>
<dbReference type="InterPro" id="IPR001280">
    <property type="entry name" value="PSI_PsaA/B"/>
</dbReference>
<gene>
    <name evidence="1" type="ORF">Ccrd_017215</name>
</gene>
<dbReference type="STRING" id="59895.A0A118K2J5"/>
<comment type="caution">
    <text evidence="1">The sequence shown here is derived from an EMBL/GenBank/DDBJ whole genome shotgun (WGS) entry which is preliminary data.</text>
</comment>